<dbReference type="InterPro" id="IPR006342">
    <property type="entry name" value="FkbM_mtfrase"/>
</dbReference>
<proteinExistence type="predicted"/>
<evidence type="ECO:0000313" key="2">
    <source>
        <dbReference type="EMBL" id="MDX5976682.1"/>
    </source>
</evidence>
<dbReference type="GeneID" id="303164594"/>
<sequence>MNFFLWSDASSDRYKMTLKQEPFQPFLFLSFLEFSQAEVVLDIGANVGVYSLLSTLSDSVRKVYAFEPDNDAYEQLKKNTLLNSVDGKLITSNSAVSDKIGVLKFGTHLPMSGVNSVVDSSIHDPKIFKDTKDIESVTIDSLISLKGKVLGLKIDVEGHELNVIRGAKEVLIASPAFIQIEHYAGDNIDYELEELGYFRFFVAGHDHYFTNISNFASPLFIKSALEHASACLIESQLERWPVDKTIKSALALGYEISGNLVKVWSKKDDRFFTDDVEYAFYLMENGKKTDEAWYSSDGAASFTINESAEKVEIKGFVREKSMPDKKIAVGIFVKHPVVGYRPESAVKNALGLPSKHAAVFNWLYGLSLGSEDIEISLLSYAANFKSFIQLGGSADFINLLKVKGFEFGEKYAVSRCVRFGVSVEPEDNFSECISDKGFEKYLVKDSQGLESACLDLIKKIKTPTLILLRGQFLADIEADVSSLRVLFDGLPLDSVLYAEKLSNASYRNALHDIAIKNDIEIIWLPPASKILPRDRQKSYQSENYLKGHSTANAMYADFFDVASSLSSQGMHPEKALGLDFSLPEERR</sequence>
<reference evidence="2" key="1">
    <citation type="submission" date="2023-11" db="EMBL/GenBank/DDBJ databases">
        <title>MicrobeMod: A computational toolkit for identifying prokaryotic methylation and restriction-modification with nanopore sequencing.</title>
        <authorList>
            <person name="Crits-Christoph A."/>
            <person name="Kang S.C."/>
            <person name="Lee H."/>
            <person name="Ostrov N."/>
        </authorList>
    </citation>
    <scope>NUCLEOTIDE SEQUENCE</scope>
    <source>
        <strain evidence="2">ATCC BAA-953</strain>
    </source>
</reference>
<organism evidence="2 3">
    <name type="scientific">Vreelandella alkaliphila</name>
    <dbReference type="NCBI Taxonomy" id="272774"/>
    <lineage>
        <taxon>Bacteria</taxon>
        <taxon>Pseudomonadati</taxon>
        <taxon>Pseudomonadota</taxon>
        <taxon>Gammaproteobacteria</taxon>
        <taxon>Oceanospirillales</taxon>
        <taxon>Halomonadaceae</taxon>
        <taxon>Vreelandella</taxon>
    </lineage>
</organism>
<dbReference type="NCBIfam" id="TIGR01444">
    <property type="entry name" value="fkbM_fam"/>
    <property type="match status" value="1"/>
</dbReference>
<dbReference type="Pfam" id="PF05050">
    <property type="entry name" value="Methyltransf_21"/>
    <property type="match status" value="1"/>
</dbReference>
<dbReference type="InterPro" id="IPR029063">
    <property type="entry name" value="SAM-dependent_MTases_sf"/>
</dbReference>
<gene>
    <name evidence="2" type="ORF">SIL78_03795</name>
</gene>
<keyword evidence="2" id="KW-0489">Methyltransferase</keyword>
<protein>
    <submittedName>
        <fullName evidence="2">FkbM family methyltransferase</fullName>
    </submittedName>
</protein>
<dbReference type="GO" id="GO:0032259">
    <property type="term" value="P:methylation"/>
    <property type="evidence" value="ECO:0007669"/>
    <property type="project" value="UniProtKB-KW"/>
</dbReference>
<dbReference type="AlphaFoldDB" id="A0AAJ2RS14"/>
<dbReference type="InterPro" id="IPR052514">
    <property type="entry name" value="SAM-dependent_MTase"/>
</dbReference>
<dbReference type="RefSeq" id="WP_198349243.1">
    <property type="nucleotide sequence ID" value="NZ_JABASV010000004.1"/>
</dbReference>
<feature type="domain" description="Methyltransferase FkbM" evidence="1">
    <location>
        <begin position="42"/>
        <end position="197"/>
    </location>
</feature>
<dbReference type="EMBL" id="JAWXXT010000001">
    <property type="protein sequence ID" value="MDX5976682.1"/>
    <property type="molecule type" value="Genomic_DNA"/>
</dbReference>
<dbReference type="PANTHER" id="PTHR34203:SF15">
    <property type="entry name" value="SLL1173 PROTEIN"/>
    <property type="match status" value="1"/>
</dbReference>
<dbReference type="Proteomes" id="UP001276761">
    <property type="component" value="Unassembled WGS sequence"/>
</dbReference>
<evidence type="ECO:0000313" key="3">
    <source>
        <dbReference type="Proteomes" id="UP001276761"/>
    </source>
</evidence>
<dbReference type="SUPFAM" id="SSF53335">
    <property type="entry name" value="S-adenosyl-L-methionine-dependent methyltransferases"/>
    <property type="match status" value="1"/>
</dbReference>
<accession>A0AAJ2RS14</accession>
<dbReference type="Gene3D" id="3.40.50.150">
    <property type="entry name" value="Vaccinia Virus protein VP39"/>
    <property type="match status" value="1"/>
</dbReference>
<keyword evidence="2" id="KW-0808">Transferase</keyword>
<name>A0AAJ2RS14_9GAMM</name>
<dbReference type="PANTHER" id="PTHR34203">
    <property type="entry name" value="METHYLTRANSFERASE, FKBM FAMILY PROTEIN"/>
    <property type="match status" value="1"/>
</dbReference>
<evidence type="ECO:0000259" key="1">
    <source>
        <dbReference type="Pfam" id="PF05050"/>
    </source>
</evidence>
<comment type="caution">
    <text evidence="2">The sequence shown here is derived from an EMBL/GenBank/DDBJ whole genome shotgun (WGS) entry which is preliminary data.</text>
</comment>
<dbReference type="GO" id="GO:0008168">
    <property type="term" value="F:methyltransferase activity"/>
    <property type="evidence" value="ECO:0007669"/>
    <property type="project" value="UniProtKB-KW"/>
</dbReference>